<gene>
    <name evidence="1" type="ORF">LSINAPIS_LOCUS14706</name>
</gene>
<organism evidence="1 2">
    <name type="scientific">Leptidea sinapis</name>
    <dbReference type="NCBI Taxonomy" id="189913"/>
    <lineage>
        <taxon>Eukaryota</taxon>
        <taxon>Metazoa</taxon>
        <taxon>Ecdysozoa</taxon>
        <taxon>Arthropoda</taxon>
        <taxon>Hexapoda</taxon>
        <taxon>Insecta</taxon>
        <taxon>Pterygota</taxon>
        <taxon>Neoptera</taxon>
        <taxon>Endopterygota</taxon>
        <taxon>Lepidoptera</taxon>
        <taxon>Glossata</taxon>
        <taxon>Ditrysia</taxon>
        <taxon>Papilionoidea</taxon>
        <taxon>Pieridae</taxon>
        <taxon>Dismorphiinae</taxon>
        <taxon>Leptidea</taxon>
    </lineage>
</organism>
<reference evidence="1 2" key="1">
    <citation type="submission" date="2017-07" db="EMBL/GenBank/DDBJ databases">
        <authorList>
            <person name="Talla V."/>
            <person name="Backstrom N."/>
        </authorList>
    </citation>
    <scope>NUCLEOTIDE SEQUENCE [LARGE SCALE GENOMIC DNA]</scope>
</reference>
<protein>
    <submittedName>
        <fullName evidence="1">Uncharacterized protein</fullName>
    </submittedName>
</protein>
<proteinExistence type="predicted"/>
<dbReference type="AlphaFoldDB" id="A0A5E4R504"/>
<sequence length="65" mass="7324">MFPERSIPLLSSTAEEIGIVREKLLEGNQLEQYSTARIIILVIINHQNSLAHLAISFSIPETIQH</sequence>
<dbReference type="Proteomes" id="UP000324832">
    <property type="component" value="Unassembled WGS sequence"/>
</dbReference>
<keyword evidence="2" id="KW-1185">Reference proteome</keyword>
<evidence type="ECO:0000313" key="1">
    <source>
        <dbReference type="EMBL" id="VVD05094.1"/>
    </source>
</evidence>
<name>A0A5E4R504_9NEOP</name>
<evidence type="ECO:0000313" key="2">
    <source>
        <dbReference type="Proteomes" id="UP000324832"/>
    </source>
</evidence>
<accession>A0A5E4R504</accession>
<dbReference type="EMBL" id="FZQP02006929">
    <property type="protein sequence ID" value="VVD05094.1"/>
    <property type="molecule type" value="Genomic_DNA"/>
</dbReference>